<evidence type="ECO:0000256" key="2">
    <source>
        <dbReference type="ARBA" id="ARBA00022448"/>
    </source>
</evidence>
<name>A0A445DGH7_ARAHY</name>
<evidence type="ECO:0000256" key="6">
    <source>
        <dbReference type="SAM" id="Phobius"/>
    </source>
</evidence>
<comment type="caution">
    <text evidence="8">The sequence shown here is derived from an EMBL/GenBank/DDBJ whole genome shotgun (WGS) entry which is preliminary data.</text>
</comment>
<dbReference type="InterPro" id="IPR023210">
    <property type="entry name" value="NADP_OxRdtase_dom"/>
</dbReference>
<feature type="transmembrane region" description="Helical" evidence="6">
    <location>
        <begin position="141"/>
        <end position="159"/>
    </location>
</feature>
<dbReference type="PANTHER" id="PTHR45649:SF30">
    <property type="entry name" value="AMINO-ACID PERMEASE BAT1"/>
    <property type="match status" value="1"/>
</dbReference>
<dbReference type="GO" id="GO:0016020">
    <property type="term" value="C:membrane"/>
    <property type="evidence" value="ECO:0007669"/>
    <property type="project" value="UniProtKB-SubCell"/>
</dbReference>
<organism evidence="8 9">
    <name type="scientific">Arachis hypogaea</name>
    <name type="common">Peanut</name>
    <dbReference type="NCBI Taxonomy" id="3818"/>
    <lineage>
        <taxon>Eukaryota</taxon>
        <taxon>Viridiplantae</taxon>
        <taxon>Streptophyta</taxon>
        <taxon>Embryophyta</taxon>
        <taxon>Tracheophyta</taxon>
        <taxon>Spermatophyta</taxon>
        <taxon>Magnoliopsida</taxon>
        <taxon>eudicotyledons</taxon>
        <taxon>Gunneridae</taxon>
        <taxon>Pentapetalae</taxon>
        <taxon>rosids</taxon>
        <taxon>fabids</taxon>
        <taxon>Fabales</taxon>
        <taxon>Fabaceae</taxon>
        <taxon>Papilionoideae</taxon>
        <taxon>50 kb inversion clade</taxon>
        <taxon>dalbergioids sensu lato</taxon>
        <taxon>Dalbergieae</taxon>
        <taxon>Pterocarpus clade</taxon>
        <taxon>Arachis</taxon>
    </lineage>
</organism>
<dbReference type="SUPFAM" id="SSF51430">
    <property type="entry name" value="NAD(P)-linked oxidoreductase"/>
    <property type="match status" value="1"/>
</dbReference>
<dbReference type="InterPro" id="IPR036812">
    <property type="entry name" value="NAD(P)_OxRdtase_dom_sf"/>
</dbReference>
<dbReference type="Gene3D" id="3.20.20.100">
    <property type="entry name" value="NADP-dependent oxidoreductase domain"/>
    <property type="match status" value="1"/>
</dbReference>
<dbReference type="Gene3D" id="1.20.1740.10">
    <property type="entry name" value="Amino acid/polyamine transporter I"/>
    <property type="match status" value="1"/>
</dbReference>
<dbReference type="GO" id="GO:0016491">
    <property type="term" value="F:oxidoreductase activity"/>
    <property type="evidence" value="ECO:0007669"/>
    <property type="project" value="InterPro"/>
</dbReference>
<protein>
    <recommendedName>
        <fullName evidence="7">NADP-dependent oxidoreductase domain-containing protein</fullName>
    </recommendedName>
</protein>
<evidence type="ECO:0000256" key="3">
    <source>
        <dbReference type="ARBA" id="ARBA00022692"/>
    </source>
</evidence>
<proteinExistence type="predicted"/>
<feature type="domain" description="NADP-dependent oxidoreductase" evidence="7">
    <location>
        <begin position="23"/>
        <end position="69"/>
    </location>
</feature>
<evidence type="ECO:0000313" key="8">
    <source>
        <dbReference type="EMBL" id="RYR62274.1"/>
    </source>
</evidence>
<evidence type="ECO:0000259" key="7">
    <source>
        <dbReference type="Pfam" id="PF00248"/>
    </source>
</evidence>
<dbReference type="PANTHER" id="PTHR45649">
    <property type="entry name" value="AMINO-ACID PERMEASE BAT1"/>
    <property type="match status" value="1"/>
</dbReference>
<dbReference type="Proteomes" id="UP000289738">
    <property type="component" value="Chromosome A04"/>
</dbReference>
<dbReference type="STRING" id="3818.A0A445DGH7"/>
<dbReference type="Pfam" id="PF00248">
    <property type="entry name" value="Aldo_ket_red"/>
    <property type="match status" value="1"/>
</dbReference>
<feature type="transmembrane region" description="Helical" evidence="6">
    <location>
        <begin position="171"/>
        <end position="189"/>
    </location>
</feature>
<evidence type="ECO:0000256" key="4">
    <source>
        <dbReference type="ARBA" id="ARBA00022989"/>
    </source>
</evidence>
<evidence type="ECO:0000313" key="9">
    <source>
        <dbReference type="Proteomes" id="UP000289738"/>
    </source>
</evidence>
<accession>A0A445DGH7</accession>
<keyword evidence="5 6" id="KW-0472">Membrane</keyword>
<dbReference type="PROSITE" id="PS00218">
    <property type="entry name" value="AMINO_ACID_PERMEASE_1"/>
    <property type="match status" value="1"/>
</dbReference>
<dbReference type="GO" id="GO:0015189">
    <property type="term" value="F:L-lysine transmembrane transporter activity"/>
    <property type="evidence" value="ECO:0007669"/>
    <property type="project" value="TreeGrafter"/>
</dbReference>
<comment type="subcellular location">
    <subcellularLocation>
        <location evidence="1">Membrane</location>
        <topology evidence="1">Multi-pass membrane protein</topology>
    </subcellularLocation>
</comment>
<dbReference type="EMBL" id="SDMP01000004">
    <property type="protein sequence ID" value="RYR62274.1"/>
    <property type="molecule type" value="Genomic_DNA"/>
</dbReference>
<gene>
    <name evidence="8" type="ORF">Ahy_A04g019731</name>
</gene>
<keyword evidence="4 6" id="KW-1133">Transmembrane helix</keyword>
<dbReference type="Gramene" id="arahy.Tifrunner.gnm2.ann2.Ah04g223300.1">
    <property type="protein sequence ID" value="arahy.Tifrunner.gnm2.ann2.Ah04g223300.1-CDS"/>
    <property type="gene ID" value="arahy.Tifrunner.gnm2.ann2.Ah04g223300"/>
</dbReference>
<dbReference type="Pfam" id="PF13520">
    <property type="entry name" value="AA_permease_2"/>
    <property type="match status" value="1"/>
</dbReference>
<dbReference type="PROSITE" id="PS00062">
    <property type="entry name" value="ALDOKETO_REDUCTASE_2"/>
    <property type="match status" value="1"/>
</dbReference>
<dbReference type="InterPro" id="IPR018170">
    <property type="entry name" value="Aldo/ket_reductase_CS"/>
</dbReference>
<dbReference type="InterPro" id="IPR004840">
    <property type="entry name" value="Amino_acid_permease_CS"/>
</dbReference>
<dbReference type="GO" id="GO:0005313">
    <property type="term" value="F:L-glutamate transmembrane transporter activity"/>
    <property type="evidence" value="ECO:0007669"/>
    <property type="project" value="TreeGrafter"/>
</dbReference>
<dbReference type="GO" id="GO:0015185">
    <property type="term" value="F:gamma-aminobutyric acid transmembrane transporter activity"/>
    <property type="evidence" value="ECO:0007669"/>
    <property type="project" value="TreeGrafter"/>
</dbReference>
<dbReference type="SMR" id="A0A445DGH7"/>
<keyword evidence="9" id="KW-1185">Reference proteome</keyword>
<evidence type="ECO:0000256" key="1">
    <source>
        <dbReference type="ARBA" id="ARBA00004141"/>
    </source>
</evidence>
<dbReference type="GO" id="GO:0015180">
    <property type="term" value="F:L-alanine transmembrane transporter activity"/>
    <property type="evidence" value="ECO:0007669"/>
    <property type="project" value="TreeGrafter"/>
</dbReference>
<keyword evidence="2" id="KW-0813">Transport</keyword>
<keyword evidence="3 6" id="KW-0812">Transmembrane</keyword>
<dbReference type="AlphaFoldDB" id="A0A445DGH7"/>
<evidence type="ECO:0000256" key="5">
    <source>
        <dbReference type="ARBA" id="ARBA00023136"/>
    </source>
</evidence>
<sequence>MSAEPGLFKASYHDQNDLVPSDLKGVWTSLEQCHKLGLAKSIGVSNFSINKLEHLLSFATTPPAVNQIDLRHIFCKMSVRFAKRNCQTMKRRSKASLKSIFTSTRRSAIVLLELGLREKVATAPSAPSAIIPQPAQGISNFAFSFSTISILTGVTTLYNTGLSYGGPFSMVYGWFIAGFFTMFVALSVAEICSAYPTSGGLYYWSAKLAGPT</sequence>
<reference evidence="8 9" key="1">
    <citation type="submission" date="2019-01" db="EMBL/GenBank/DDBJ databases">
        <title>Sequencing of cultivated peanut Arachis hypogaea provides insights into genome evolution and oil improvement.</title>
        <authorList>
            <person name="Chen X."/>
        </authorList>
    </citation>
    <scope>NUCLEOTIDE SEQUENCE [LARGE SCALE GENOMIC DNA]</scope>
    <source>
        <strain evidence="9">cv. Fuhuasheng</strain>
        <tissue evidence="8">Leaves</tissue>
    </source>
</reference>
<dbReference type="InterPro" id="IPR002293">
    <property type="entry name" value="AA/rel_permease1"/>
</dbReference>